<feature type="active site" description="Proton acceptor" evidence="2">
    <location>
        <position position="140"/>
    </location>
</feature>
<accession>A0A9P9YC08</accession>
<evidence type="ECO:0000313" key="5">
    <source>
        <dbReference type="EMBL" id="KAI8034156.1"/>
    </source>
</evidence>
<sequence>MLNSLDNLEDCEEIYTREKHDMNIGVGEGTVPCWVYLLQKYPENLLSLRYLSGYENSTTHPVFVYGTLKRGEPNHHWLTKKENGQARFLGRGKTAAKFPLVVGTRYNIPFLLARPGEGNHIEGEIYEVDVAMFGKLDQLEDYPQNIQCWVYLIRNFPEKMMAKKLIASYHNTPEQPYSENYLNSSPEDLATDE</sequence>
<dbReference type="GO" id="GO:0061929">
    <property type="term" value="F:gamma-glutamylaminecyclotransferase activity"/>
    <property type="evidence" value="ECO:0007669"/>
    <property type="project" value="InterPro"/>
</dbReference>
<dbReference type="Proteomes" id="UP001059596">
    <property type="component" value="Unassembled WGS sequence"/>
</dbReference>
<comment type="similarity">
    <text evidence="1 3">Belongs to the gamma-glutamylcyclotransferase family.</text>
</comment>
<evidence type="ECO:0000256" key="3">
    <source>
        <dbReference type="RuleBase" id="RU367036"/>
    </source>
</evidence>
<dbReference type="InterPro" id="IPR039126">
    <property type="entry name" value="GGACT"/>
</dbReference>
<gene>
    <name evidence="5" type="ORF">M5D96_013118</name>
</gene>
<dbReference type="InterPro" id="IPR036568">
    <property type="entry name" value="GGCT-like_sf"/>
</dbReference>
<evidence type="ECO:0000256" key="1">
    <source>
        <dbReference type="ARBA" id="ARBA00008861"/>
    </source>
</evidence>
<dbReference type="CDD" id="cd06661">
    <property type="entry name" value="GGCT_like"/>
    <property type="match status" value="1"/>
</dbReference>
<keyword evidence="6" id="KW-1185">Reference proteome</keyword>
<reference evidence="5" key="1">
    <citation type="journal article" date="2023" name="Genome Biol. Evol.">
        <title>Long-read-based Genome Assembly of Drosophila gunungcola Reveals Fewer Chemosensory Genes in Flower-breeding Species.</title>
        <authorList>
            <person name="Negi A."/>
            <person name="Liao B.Y."/>
            <person name="Yeh S.D."/>
        </authorList>
    </citation>
    <scope>NUCLEOTIDE SEQUENCE</scope>
    <source>
        <strain evidence="5">Sukarami</strain>
    </source>
</reference>
<dbReference type="AlphaFoldDB" id="A0A9P9YC08"/>
<dbReference type="Gene3D" id="3.10.490.10">
    <property type="entry name" value="Gamma-glutamyl cyclotransferase-like"/>
    <property type="match status" value="2"/>
</dbReference>
<dbReference type="InterPro" id="IPR013024">
    <property type="entry name" value="GGCT-like"/>
</dbReference>
<dbReference type="PANTHER" id="PTHR12510:SF4">
    <property type="entry name" value="GAMMA-GLUTAMYLAMINECYCLOTRANSFERASE"/>
    <property type="match status" value="1"/>
</dbReference>
<evidence type="ECO:0000256" key="2">
    <source>
        <dbReference type="PIRSR" id="PIRSR639126-1"/>
    </source>
</evidence>
<dbReference type="SUPFAM" id="SSF110857">
    <property type="entry name" value="Gamma-glutamyl cyclotransferase-like"/>
    <property type="match status" value="2"/>
</dbReference>
<protein>
    <recommendedName>
        <fullName evidence="3">Gamma-glutamylcyclotransferase family protein</fullName>
    </recommendedName>
</protein>
<dbReference type="InterPro" id="IPR009288">
    <property type="entry name" value="AIG2-like_dom"/>
</dbReference>
<dbReference type="Pfam" id="PF06094">
    <property type="entry name" value="GGACT"/>
    <property type="match status" value="1"/>
</dbReference>
<evidence type="ECO:0000313" key="6">
    <source>
        <dbReference type="Proteomes" id="UP001059596"/>
    </source>
</evidence>
<dbReference type="EMBL" id="JAMKOV010000080">
    <property type="protein sequence ID" value="KAI8034156.1"/>
    <property type="molecule type" value="Genomic_DNA"/>
</dbReference>
<proteinExistence type="inferred from homology"/>
<feature type="domain" description="Gamma-glutamylcyclotransferase AIG2-like" evidence="4">
    <location>
        <begin position="62"/>
        <end position="144"/>
    </location>
</feature>
<comment type="caution">
    <text evidence="5">The sequence shown here is derived from an EMBL/GenBank/DDBJ whole genome shotgun (WGS) entry which is preliminary data.</text>
</comment>
<organism evidence="5 6">
    <name type="scientific">Drosophila gunungcola</name>
    <name type="common">fruit fly</name>
    <dbReference type="NCBI Taxonomy" id="103775"/>
    <lineage>
        <taxon>Eukaryota</taxon>
        <taxon>Metazoa</taxon>
        <taxon>Ecdysozoa</taxon>
        <taxon>Arthropoda</taxon>
        <taxon>Hexapoda</taxon>
        <taxon>Insecta</taxon>
        <taxon>Pterygota</taxon>
        <taxon>Neoptera</taxon>
        <taxon>Endopterygota</taxon>
        <taxon>Diptera</taxon>
        <taxon>Brachycera</taxon>
        <taxon>Muscomorpha</taxon>
        <taxon>Ephydroidea</taxon>
        <taxon>Drosophilidae</taxon>
        <taxon>Drosophila</taxon>
        <taxon>Sophophora</taxon>
    </lineage>
</organism>
<dbReference type="PANTHER" id="PTHR12510">
    <property type="entry name" value="TROPONIN C-AKIN-1 PROTEIN"/>
    <property type="match status" value="1"/>
</dbReference>
<name>A0A9P9YC08_9MUSC</name>
<dbReference type="GO" id="GO:0005829">
    <property type="term" value="C:cytosol"/>
    <property type="evidence" value="ECO:0007669"/>
    <property type="project" value="TreeGrafter"/>
</dbReference>
<evidence type="ECO:0000259" key="4">
    <source>
        <dbReference type="Pfam" id="PF06094"/>
    </source>
</evidence>